<comment type="caution">
    <text evidence="1">The sequence shown here is derived from an EMBL/GenBank/DDBJ whole genome shotgun (WGS) entry which is preliminary data.</text>
</comment>
<proteinExistence type="predicted"/>
<protein>
    <submittedName>
        <fullName evidence="1">Uncharacterized protein</fullName>
    </submittedName>
</protein>
<gene>
    <name evidence="1" type="ORF">S03H2_62996</name>
</gene>
<reference evidence="1" key="1">
    <citation type="journal article" date="2014" name="Front. Microbiol.">
        <title>High frequency of phylogenetically diverse reductive dehalogenase-homologous genes in deep subseafloor sedimentary metagenomes.</title>
        <authorList>
            <person name="Kawai M."/>
            <person name="Futagami T."/>
            <person name="Toyoda A."/>
            <person name="Takaki Y."/>
            <person name="Nishi S."/>
            <person name="Hori S."/>
            <person name="Arai W."/>
            <person name="Tsubouchi T."/>
            <person name="Morono Y."/>
            <person name="Uchiyama I."/>
            <person name="Ito T."/>
            <person name="Fujiyama A."/>
            <person name="Inagaki F."/>
            <person name="Takami H."/>
        </authorList>
    </citation>
    <scope>NUCLEOTIDE SEQUENCE</scope>
    <source>
        <strain evidence="1">Expedition CK06-06</strain>
    </source>
</reference>
<evidence type="ECO:0000313" key="1">
    <source>
        <dbReference type="EMBL" id="GAH81363.1"/>
    </source>
</evidence>
<feature type="non-terminal residue" evidence="1">
    <location>
        <position position="1"/>
    </location>
</feature>
<dbReference type="AlphaFoldDB" id="X1KH19"/>
<dbReference type="EMBL" id="BARU01040783">
    <property type="protein sequence ID" value="GAH81363.1"/>
    <property type="molecule type" value="Genomic_DNA"/>
</dbReference>
<organism evidence="1">
    <name type="scientific">marine sediment metagenome</name>
    <dbReference type="NCBI Taxonomy" id="412755"/>
    <lineage>
        <taxon>unclassified sequences</taxon>
        <taxon>metagenomes</taxon>
        <taxon>ecological metagenomes</taxon>
    </lineage>
</organism>
<feature type="non-terminal residue" evidence="1">
    <location>
        <position position="229"/>
    </location>
</feature>
<sequence length="229" mass="25462">KTVTKQKPAEKIFPPTPVPSTYLKQIKEGATLVPRSLVFVQPVASAYGTNQAKPAVETHPEAIKTAKKPWQNIYIKGEVEAQYLYATILGRQLLPFGHTDLSLVVIPMEDKPAGPSMVNKEMALGKGHSGLYNWLNQVENIWNTYKKLGNKSTIYQWLDYVGKLISQHPTGYYTVVYNRAGTNLASCVISPKLSKTELPVTGFAADADTYYYQTKDGMEAHYLCAFLNA</sequence>
<accession>X1KH19</accession>
<name>X1KH19_9ZZZZ</name>